<proteinExistence type="predicted"/>
<comment type="caution">
    <text evidence="2">The sequence shown here is derived from an EMBL/GenBank/DDBJ whole genome shotgun (WGS) entry which is preliminary data.</text>
</comment>
<dbReference type="Proteomes" id="UP001500880">
    <property type="component" value="Unassembled WGS sequence"/>
</dbReference>
<feature type="transmembrane region" description="Helical" evidence="1">
    <location>
        <begin position="86"/>
        <end position="110"/>
    </location>
</feature>
<gene>
    <name evidence="2" type="ORF">GCM10008986_31930</name>
</gene>
<keyword evidence="1" id="KW-1133">Transmembrane helix</keyword>
<evidence type="ECO:0000313" key="2">
    <source>
        <dbReference type="EMBL" id="GAA0501980.1"/>
    </source>
</evidence>
<dbReference type="Pfam" id="PF11188">
    <property type="entry name" value="DUF2975"/>
    <property type="match status" value="1"/>
</dbReference>
<evidence type="ECO:0000313" key="3">
    <source>
        <dbReference type="Proteomes" id="UP001500880"/>
    </source>
</evidence>
<dbReference type="InterPro" id="IPR021354">
    <property type="entry name" value="DUF2975"/>
</dbReference>
<reference evidence="3" key="1">
    <citation type="journal article" date="2019" name="Int. J. Syst. Evol. Microbiol.">
        <title>The Global Catalogue of Microorganisms (GCM) 10K type strain sequencing project: providing services to taxonomists for standard genome sequencing and annotation.</title>
        <authorList>
            <consortium name="The Broad Institute Genomics Platform"/>
            <consortium name="The Broad Institute Genome Sequencing Center for Infectious Disease"/>
            <person name="Wu L."/>
            <person name="Ma J."/>
        </authorList>
    </citation>
    <scope>NUCLEOTIDE SEQUENCE [LARGE SCALE GENOMIC DNA]</scope>
    <source>
        <strain evidence="3">JCM 12389</strain>
    </source>
</reference>
<keyword evidence="3" id="KW-1185">Reference proteome</keyword>
<name>A0ABP3LJ42_9BACI</name>
<dbReference type="RefSeq" id="WP_343843274.1">
    <property type="nucleotide sequence ID" value="NZ_BAAADO010000008.1"/>
</dbReference>
<organism evidence="2 3">
    <name type="scientific">Salinibacillus aidingensis</name>
    <dbReference type="NCBI Taxonomy" id="237684"/>
    <lineage>
        <taxon>Bacteria</taxon>
        <taxon>Bacillati</taxon>
        <taxon>Bacillota</taxon>
        <taxon>Bacilli</taxon>
        <taxon>Bacillales</taxon>
        <taxon>Bacillaceae</taxon>
        <taxon>Salinibacillus</taxon>
    </lineage>
</organism>
<feature type="transmembrane region" description="Helical" evidence="1">
    <location>
        <begin position="7"/>
        <end position="32"/>
    </location>
</feature>
<accession>A0ABP3LJ42</accession>
<sequence>MKQGATLFLKVAIFFIGVTVLVLCVFALPRLASYTAEMYPEFAYLQYPVLIGLYGTVIPFFMGLYQTLQLLKFIDQNYAFSDRSAAALMYIKYCAVTISILYAAGTLFLITQSALHPGIAIIGLIIIFTSVVIAIFAGVLQKLLKNALDLKTENDLTV</sequence>
<evidence type="ECO:0000256" key="1">
    <source>
        <dbReference type="SAM" id="Phobius"/>
    </source>
</evidence>
<dbReference type="EMBL" id="BAAADO010000008">
    <property type="protein sequence ID" value="GAA0501980.1"/>
    <property type="molecule type" value="Genomic_DNA"/>
</dbReference>
<keyword evidence="1" id="KW-0472">Membrane</keyword>
<keyword evidence="1" id="KW-0812">Transmembrane</keyword>
<feature type="transmembrane region" description="Helical" evidence="1">
    <location>
        <begin position="116"/>
        <end position="140"/>
    </location>
</feature>
<feature type="transmembrane region" description="Helical" evidence="1">
    <location>
        <begin position="44"/>
        <end position="65"/>
    </location>
</feature>
<protein>
    <submittedName>
        <fullName evidence="2">DUF2975 domain-containing protein</fullName>
    </submittedName>
</protein>